<dbReference type="EMBL" id="BMQB01000017">
    <property type="protein sequence ID" value="GGK10983.1"/>
    <property type="molecule type" value="Genomic_DNA"/>
</dbReference>
<reference evidence="1" key="2">
    <citation type="submission" date="2020-09" db="EMBL/GenBank/DDBJ databases">
        <authorList>
            <person name="Sun Q."/>
            <person name="Ohkuma M."/>
        </authorList>
    </citation>
    <scope>NUCLEOTIDE SEQUENCE</scope>
    <source>
        <strain evidence="1">JCM 3090</strain>
    </source>
</reference>
<protein>
    <submittedName>
        <fullName evidence="1">Uncharacterized protein</fullName>
    </submittedName>
</protein>
<accession>A0A8J3FF11</accession>
<name>A0A8J3FF11_9ACTN</name>
<dbReference type="AlphaFoldDB" id="A0A8J3FF11"/>
<gene>
    <name evidence="1" type="ORF">GCM10010123_46190</name>
</gene>
<sequence length="173" mass="18275">MSWPPATALAVNVRAGLVAVTADPGGAEAVTPQGHLRLLAGVRRRCGIANGCRVLAVAAVDNRRLIIHPSIHPPTHPLRWTRCSQTATPRFSTGLRHERWRCRGAGGDPGGVAAVDQARCQSKDLLAPAAAARPAVPTFSEFVPEVAKVTSQEPVKAYGTYWNRSSSNGVAVS</sequence>
<dbReference type="Proteomes" id="UP000649739">
    <property type="component" value="Unassembled WGS sequence"/>
</dbReference>
<evidence type="ECO:0000313" key="1">
    <source>
        <dbReference type="EMBL" id="GGK10983.1"/>
    </source>
</evidence>
<organism evidence="1 2">
    <name type="scientific">Pilimelia anulata</name>
    <dbReference type="NCBI Taxonomy" id="53371"/>
    <lineage>
        <taxon>Bacteria</taxon>
        <taxon>Bacillati</taxon>
        <taxon>Actinomycetota</taxon>
        <taxon>Actinomycetes</taxon>
        <taxon>Micromonosporales</taxon>
        <taxon>Micromonosporaceae</taxon>
        <taxon>Pilimelia</taxon>
    </lineage>
</organism>
<comment type="caution">
    <text evidence="1">The sequence shown here is derived from an EMBL/GenBank/DDBJ whole genome shotgun (WGS) entry which is preliminary data.</text>
</comment>
<dbReference type="RefSeq" id="WP_189172332.1">
    <property type="nucleotide sequence ID" value="NZ_BMQB01000017.1"/>
</dbReference>
<evidence type="ECO:0000313" key="2">
    <source>
        <dbReference type="Proteomes" id="UP000649739"/>
    </source>
</evidence>
<keyword evidence="2" id="KW-1185">Reference proteome</keyword>
<proteinExistence type="predicted"/>
<reference evidence="1" key="1">
    <citation type="journal article" date="2014" name="Int. J. Syst. Evol. Microbiol.">
        <title>Complete genome sequence of Corynebacterium casei LMG S-19264T (=DSM 44701T), isolated from a smear-ripened cheese.</title>
        <authorList>
            <consortium name="US DOE Joint Genome Institute (JGI-PGF)"/>
            <person name="Walter F."/>
            <person name="Albersmeier A."/>
            <person name="Kalinowski J."/>
            <person name="Ruckert C."/>
        </authorList>
    </citation>
    <scope>NUCLEOTIDE SEQUENCE</scope>
    <source>
        <strain evidence="1">JCM 3090</strain>
    </source>
</reference>